<dbReference type="AlphaFoldDB" id="A0A3D8YI13"/>
<evidence type="ECO:0000313" key="1">
    <source>
        <dbReference type="EMBL" id="REA64180.1"/>
    </source>
</evidence>
<dbReference type="Proteomes" id="UP000256373">
    <property type="component" value="Unassembled WGS sequence"/>
</dbReference>
<organism evidence="1 2">
    <name type="scientific">Dyadobacter luteus</name>
    <dbReference type="NCBI Taxonomy" id="2259619"/>
    <lineage>
        <taxon>Bacteria</taxon>
        <taxon>Pseudomonadati</taxon>
        <taxon>Bacteroidota</taxon>
        <taxon>Cytophagia</taxon>
        <taxon>Cytophagales</taxon>
        <taxon>Spirosomataceae</taxon>
        <taxon>Dyadobacter</taxon>
    </lineage>
</organism>
<dbReference type="SUPFAM" id="SSF140804">
    <property type="entry name" value="YidB-like"/>
    <property type="match status" value="1"/>
</dbReference>
<dbReference type="InterPro" id="IPR027405">
    <property type="entry name" value="YidB-like"/>
</dbReference>
<sequence>MLDQLLGLIKENSQQAIVQNPAVPDSQNTEVMQTLLGSITGGFQQQAQAGNIQGLMGLLSGNSGSNASSLMNNPIVASIATNAISAIVQKFGLSNSAAGGIVSSVLPGVIGSLISKVGNPNDSSFDFNSVLGGLLGGNQTQSGSSGFDFNQIGSALADGKLDMNDLIRVGGSLMGGGAKGADQDKQQQGGVDLGGLLGGLFGGK</sequence>
<dbReference type="OrthoDB" id="982085at2"/>
<gene>
    <name evidence="1" type="ORF">DSL64_01090</name>
</gene>
<protein>
    <recommendedName>
        <fullName evidence="3">DUF937 domain-containing protein</fullName>
    </recommendedName>
</protein>
<evidence type="ECO:0000313" key="2">
    <source>
        <dbReference type="Proteomes" id="UP000256373"/>
    </source>
</evidence>
<reference evidence="1 2" key="1">
    <citation type="submission" date="2018-07" db="EMBL/GenBank/DDBJ databases">
        <title>Dyadobacter roseus sp. nov., isolated from rose rhizosphere soil.</title>
        <authorList>
            <person name="Chen L."/>
        </authorList>
    </citation>
    <scope>NUCLEOTIDE SEQUENCE [LARGE SCALE GENOMIC DNA]</scope>
    <source>
        <strain evidence="1 2">RS19</strain>
    </source>
</reference>
<dbReference type="EMBL" id="QNUL01000001">
    <property type="protein sequence ID" value="REA64180.1"/>
    <property type="molecule type" value="Genomic_DNA"/>
</dbReference>
<dbReference type="RefSeq" id="WP_115828788.1">
    <property type="nucleotide sequence ID" value="NZ_QNUL01000001.1"/>
</dbReference>
<proteinExistence type="predicted"/>
<comment type="caution">
    <text evidence="1">The sequence shown here is derived from an EMBL/GenBank/DDBJ whole genome shotgun (WGS) entry which is preliminary data.</text>
</comment>
<evidence type="ECO:0008006" key="3">
    <source>
        <dbReference type="Google" id="ProtNLM"/>
    </source>
</evidence>
<accession>A0A3D8YI13</accession>
<name>A0A3D8YI13_9BACT</name>
<keyword evidence="2" id="KW-1185">Reference proteome</keyword>